<evidence type="ECO:0000313" key="3">
    <source>
        <dbReference type="Proteomes" id="UP001213042"/>
    </source>
</evidence>
<dbReference type="RefSeq" id="WP_195220556.1">
    <property type="nucleotide sequence ID" value="NZ_JADMWL010000002.1"/>
</dbReference>
<comment type="caution">
    <text evidence="2">The sequence shown here is derived from an EMBL/GenBank/DDBJ whole genome shotgun (WGS) entry which is preliminary data.</text>
</comment>
<sequence>MKKSVTVSVNEKKLSAIEMYLEQKNTTLAAELEKYADQLYGKVVPQNVRDFIDMMSDRKPARKQKITAPAESGKRFEQ</sequence>
<gene>
    <name evidence="2" type="ORF">PNW00_12240</name>
</gene>
<dbReference type="AlphaFoldDB" id="A0AAW6ELV6"/>
<accession>A0AAW6ELV6</accession>
<dbReference type="Proteomes" id="UP001213042">
    <property type="component" value="Unassembled WGS sequence"/>
</dbReference>
<organism evidence="2 3">
    <name type="scientific">Ruminococcus bicirculans</name>
    <name type="common">ex Wegman et al. 2014</name>
    <dbReference type="NCBI Taxonomy" id="1160721"/>
    <lineage>
        <taxon>Bacteria</taxon>
        <taxon>Bacillati</taxon>
        <taxon>Bacillota</taxon>
        <taxon>Clostridia</taxon>
        <taxon>Eubacteriales</taxon>
        <taxon>Oscillospiraceae</taxon>
        <taxon>Ruminococcus</taxon>
    </lineage>
</organism>
<evidence type="ECO:0000256" key="1">
    <source>
        <dbReference type="SAM" id="MobiDB-lite"/>
    </source>
</evidence>
<name>A0AAW6ELV6_9FIRM</name>
<proteinExistence type="predicted"/>
<dbReference type="InterPro" id="IPR046085">
    <property type="entry name" value="DUF6103"/>
</dbReference>
<dbReference type="EMBL" id="JAQMLU010000026">
    <property type="protein sequence ID" value="MDB8751211.1"/>
    <property type="molecule type" value="Genomic_DNA"/>
</dbReference>
<reference evidence="2" key="1">
    <citation type="submission" date="2023-01" db="EMBL/GenBank/DDBJ databases">
        <title>Human gut microbiome strain richness.</title>
        <authorList>
            <person name="Chen-Liaw A."/>
        </authorList>
    </citation>
    <scope>NUCLEOTIDE SEQUENCE</scope>
    <source>
        <strain evidence="2">D43st1_D9_D43t1_170807</strain>
    </source>
</reference>
<evidence type="ECO:0000313" key="2">
    <source>
        <dbReference type="EMBL" id="MDB8751211.1"/>
    </source>
</evidence>
<protein>
    <submittedName>
        <fullName evidence="2">DUF6103 family protein</fullName>
    </submittedName>
</protein>
<feature type="region of interest" description="Disordered" evidence="1">
    <location>
        <begin position="58"/>
        <end position="78"/>
    </location>
</feature>
<dbReference type="Pfam" id="PF19598">
    <property type="entry name" value="DUF6103"/>
    <property type="match status" value="1"/>
</dbReference>